<dbReference type="RefSeq" id="WP_317695581.1">
    <property type="nucleotide sequence ID" value="NZ_AP026801.1"/>
</dbReference>
<reference evidence="1 2" key="1">
    <citation type="journal article" date="2023" name="Microbiol. Spectr.">
        <title>Symbiosis of Carpenter Bees with Uncharacterized Lactic Acid Bacteria Showing NAD Auxotrophy.</title>
        <authorList>
            <person name="Kawasaki S."/>
            <person name="Ozawa K."/>
            <person name="Mori T."/>
            <person name="Yamamoto A."/>
            <person name="Ito M."/>
            <person name="Ohkuma M."/>
            <person name="Sakamoto M."/>
            <person name="Matsutani M."/>
        </authorList>
    </citation>
    <scope>NUCLEOTIDE SEQUENCE [LARGE SCALE GENOMIC DNA]</scope>
    <source>
        <strain evidence="1 2">KimC2</strain>
    </source>
</reference>
<accession>A0AAU9DJK2</accession>
<dbReference type="KEGG" id="xak:KIMC2_15140"/>
<proteinExistence type="predicted"/>
<organism evidence="1 2">
    <name type="scientific">Xylocopilactobacillus apis</name>
    <dbReference type="NCBI Taxonomy" id="2932183"/>
    <lineage>
        <taxon>Bacteria</taxon>
        <taxon>Bacillati</taxon>
        <taxon>Bacillota</taxon>
        <taxon>Bacilli</taxon>
        <taxon>Lactobacillales</taxon>
        <taxon>Lactobacillaceae</taxon>
        <taxon>Xylocopilactobacillus</taxon>
    </lineage>
</organism>
<protein>
    <submittedName>
        <fullName evidence="1">Uncharacterized protein</fullName>
    </submittedName>
</protein>
<gene>
    <name evidence="1" type="ORF">KIMC2_15140</name>
</gene>
<evidence type="ECO:0000313" key="2">
    <source>
        <dbReference type="Proteomes" id="UP001321804"/>
    </source>
</evidence>
<keyword evidence="2" id="KW-1185">Reference proteome</keyword>
<dbReference type="EMBL" id="AP026801">
    <property type="protein sequence ID" value="BDR56952.1"/>
    <property type="molecule type" value="Genomic_DNA"/>
</dbReference>
<name>A0AAU9DJK2_9LACO</name>
<dbReference type="AlphaFoldDB" id="A0AAU9DJK2"/>
<evidence type="ECO:0000313" key="1">
    <source>
        <dbReference type="EMBL" id="BDR56952.1"/>
    </source>
</evidence>
<sequence length="55" mass="6480">MVNNKRNGELVMSKNNESLQETLRVMTNSYLFSKIKRGDEQFKSGNYKVHDLEEE</sequence>
<dbReference type="Proteomes" id="UP001321804">
    <property type="component" value="Chromosome"/>
</dbReference>